<name>A0A1B6KRC5_9HEMI</name>
<dbReference type="PANTHER" id="PTHR11857">
    <property type="entry name" value="ODORANT BINDING PROTEIN-RELATED"/>
    <property type="match status" value="1"/>
</dbReference>
<dbReference type="GO" id="GO:0005615">
    <property type="term" value="C:extracellular space"/>
    <property type="evidence" value="ECO:0007669"/>
    <property type="project" value="TreeGrafter"/>
</dbReference>
<dbReference type="Gene3D" id="1.10.238.20">
    <property type="entry name" value="Pheromone/general odorant binding protein domain"/>
    <property type="match status" value="1"/>
</dbReference>
<dbReference type="CDD" id="cd23992">
    <property type="entry name" value="PBP_GOBP"/>
    <property type="match status" value="1"/>
</dbReference>
<dbReference type="InterPro" id="IPR006170">
    <property type="entry name" value="PBP/GOBP"/>
</dbReference>
<dbReference type="SUPFAM" id="SSF47565">
    <property type="entry name" value="Insect pheromone/odorant-binding proteins"/>
    <property type="match status" value="1"/>
</dbReference>
<organism evidence="2">
    <name type="scientific">Graphocephala atropunctata</name>
    <dbReference type="NCBI Taxonomy" id="36148"/>
    <lineage>
        <taxon>Eukaryota</taxon>
        <taxon>Metazoa</taxon>
        <taxon>Ecdysozoa</taxon>
        <taxon>Arthropoda</taxon>
        <taxon>Hexapoda</taxon>
        <taxon>Insecta</taxon>
        <taxon>Pterygota</taxon>
        <taxon>Neoptera</taxon>
        <taxon>Paraneoptera</taxon>
        <taxon>Hemiptera</taxon>
        <taxon>Auchenorrhyncha</taxon>
        <taxon>Membracoidea</taxon>
        <taxon>Cicadellidae</taxon>
        <taxon>Cicadellinae</taxon>
        <taxon>Cicadellini</taxon>
        <taxon>Graphocephala</taxon>
    </lineage>
</organism>
<dbReference type="AlphaFoldDB" id="A0A1B6KRC5"/>
<keyword evidence="1" id="KW-0732">Signal</keyword>
<dbReference type="Pfam" id="PF01395">
    <property type="entry name" value="PBP_GOBP"/>
    <property type="match status" value="1"/>
</dbReference>
<dbReference type="GO" id="GO:0007608">
    <property type="term" value="P:sensory perception of smell"/>
    <property type="evidence" value="ECO:0007669"/>
    <property type="project" value="TreeGrafter"/>
</dbReference>
<reference evidence="2" key="1">
    <citation type="submission" date="2015-11" db="EMBL/GenBank/DDBJ databases">
        <title>De novo transcriptome assembly of four potential Pierce s Disease insect vectors from Arizona vineyards.</title>
        <authorList>
            <person name="Tassone E.E."/>
        </authorList>
    </citation>
    <scope>NUCLEOTIDE SEQUENCE</scope>
</reference>
<proteinExistence type="predicted"/>
<dbReference type="GO" id="GO:0005549">
    <property type="term" value="F:odorant binding"/>
    <property type="evidence" value="ECO:0007669"/>
    <property type="project" value="InterPro"/>
</dbReference>
<dbReference type="SMART" id="SM00708">
    <property type="entry name" value="PhBP"/>
    <property type="match status" value="1"/>
</dbReference>
<evidence type="ECO:0000256" key="1">
    <source>
        <dbReference type="ARBA" id="ARBA00022729"/>
    </source>
</evidence>
<evidence type="ECO:0000313" key="2">
    <source>
        <dbReference type="EMBL" id="JAT13987.1"/>
    </source>
</evidence>
<protein>
    <submittedName>
        <fullName evidence="2">Uncharacterized protein</fullName>
    </submittedName>
</protein>
<sequence>ISRRTWMRIDRECQITMQSFIVLAVLLAVTVVAQGGIDKAKLVQILTECKGETKATEDVREMFEKKILPETPEGKCMIWCVADKLGFMKEDKIDFDAISAFYDEVLTPEQVEVAIPIVTACSLIDTSGLDKCEKAVAYMSCALEKSLAL</sequence>
<accession>A0A1B6KRC5</accession>
<dbReference type="InterPro" id="IPR036728">
    <property type="entry name" value="PBP_GOBP_sf"/>
</dbReference>
<gene>
    <name evidence="2" type="ORF">g.50675</name>
</gene>
<dbReference type="EMBL" id="GEBQ01025990">
    <property type="protein sequence ID" value="JAT13987.1"/>
    <property type="molecule type" value="Transcribed_RNA"/>
</dbReference>
<feature type="non-terminal residue" evidence="2">
    <location>
        <position position="1"/>
    </location>
</feature>